<name>A0A1X9T5L2_9VIRU</name>
<keyword evidence="1" id="KW-0472">Membrane</keyword>
<dbReference type="RefSeq" id="YP_009362444.1">
    <property type="nucleotide sequence ID" value="NC_034618.1"/>
</dbReference>
<keyword evidence="1" id="KW-0812">Transmembrane</keyword>
<sequence length="386" mass="44422">MIRLISHLLGWLILICSLISISIFLIILKPTLENKSGWLNISYSGGKAIILETNEKDAKEFCAAHGSLFSPLADGVNPHGFVHKVAFWYLNCTESCTYTGYRCHDALSWLKNEDGVWLAFGSIPLNRSKARDLCTRNEAVLADRQYVFNATSKDQFWMGECTTEDGFYTPFCEVAKPVCVKNETRALEGLLNNGRCYNDYIIDLNIFDCWFKVLFDNPIENVEERRLKQRYVCESRGASLAYRFSAGAYCFTDKLPNNLLLRYRSCKLGFALIGDRCYAIYILSIYVMSSDRNQSVIACDRINAHIVQFNDFRHLEFVKALSKFNVGNQYSEGFWNGLEDDPNVFQIYNRSHRYLTENGKARHFACWFEYRSENLKDANDGIIEID</sequence>
<dbReference type="Gene3D" id="3.10.100.10">
    <property type="entry name" value="Mannose-Binding Protein A, subunit A"/>
    <property type="match status" value="1"/>
</dbReference>
<dbReference type="GeneID" id="32878269"/>
<keyword evidence="1" id="KW-1133">Transmembrane helix</keyword>
<evidence type="ECO:0000313" key="2">
    <source>
        <dbReference type="EMBL" id="ARR28935.1"/>
    </source>
</evidence>
<dbReference type="GO" id="GO:0030246">
    <property type="term" value="F:carbohydrate binding"/>
    <property type="evidence" value="ECO:0007669"/>
    <property type="project" value="UniProtKB-KW"/>
</dbReference>
<dbReference type="KEGG" id="vg:32878269"/>
<feature type="transmembrane region" description="Helical" evidence="1">
    <location>
        <begin position="7"/>
        <end position="28"/>
    </location>
</feature>
<protein>
    <submittedName>
        <fullName evidence="2">C-type lectin protein</fullName>
    </submittedName>
</protein>
<keyword evidence="2" id="KW-0430">Lectin</keyword>
<dbReference type="EMBL" id="KX832224">
    <property type="protein sequence ID" value="ARR28935.1"/>
    <property type="molecule type" value="Genomic_DNA"/>
</dbReference>
<evidence type="ECO:0000256" key="1">
    <source>
        <dbReference type="SAM" id="Phobius"/>
    </source>
</evidence>
<accession>A0A1X9T5L2</accession>
<organism evidence="2">
    <name type="scientific">Ranid herpesvirus 3</name>
    <dbReference type="NCBI Taxonomy" id="1987509"/>
    <lineage>
        <taxon>Viruses</taxon>
        <taxon>Duplodnaviria</taxon>
        <taxon>Heunggongvirae</taxon>
        <taxon>Peploviricota</taxon>
        <taxon>Herviviricetes</taxon>
        <taxon>Herpesvirales</taxon>
        <taxon>Alloherpesviridae</taxon>
        <taxon>Batravirus</taxon>
        <taxon>Batravirus ranidallo3</taxon>
    </lineage>
</organism>
<keyword evidence="3" id="KW-1185">Reference proteome</keyword>
<dbReference type="SUPFAM" id="SSF56436">
    <property type="entry name" value="C-type lectin-like"/>
    <property type="match status" value="1"/>
</dbReference>
<evidence type="ECO:0000313" key="3">
    <source>
        <dbReference type="Proteomes" id="UP000203507"/>
    </source>
</evidence>
<proteinExistence type="predicted"/>
<dbReference type="InterPro" id="IPR016186">
    <property type="entry name" value="C-type_lectin-like/link_sf"/>
</dbReference>
<dbReference type="Proteomes" id="UP000203507">
    <property type="component" value="Segment"/>
</dbReference>
<dbReference type="InterPro" id="IPR016187">
    <property type="entry name" value="CTDL_fold"/>
</dbReference>
<reference evidence="2" key="1">
    <citation type="journal article" date="2017" name="Vet. Pathol.">
        <title>Ranid Herpesvirus 3 and Proliferative Dermatitis in Free-Ranging Wild Common Frogs (Rana Temporaria).</title>
        <authorList>
            <person name="Origgi F.C."/>
            <person name="Schmidt B.R."/>
            <person name="Lohmann P."/>
            <person name="Otten P."/>
            <person name="Akdesir E."/>
            <person name="Gaschen V."/>
            <person name="Aguilar-Bultet L."/>
            <person name="Wahli T."/>
            <person name="Sattler U."/>
            <person name="Stoffel M.H."/>
        </authorList>
    </citation>
    <scope>NUCLEOTIDE SEQUENCE [LARGE SCALE GENOMIC DNA]</scope>
    <source>
        <strain evidence="2">FO1_2015</strain>
    </source>
</reference>